<comment type="caution">
    <text evidence="2">The sequence shown here is derived from an EMBL/GenBank/DDBJ whole genome shotgun (WGS) entry which is preliminary data.</text>
</comment>
<dbReference type="NCBIfam" id="NF033677">
    <property type="entry name" value="biofilm_BapA_N"/>
    <property type="match status" value="1"/>
</dbReference>
<organism evidence="2 3">
    <name type="scientific">Sphingobium fuliginis (strain ATCC 27551)</name>
    <dbReference type="NCBI Taxonomy" id="336203"/>
    <lineage>
        <taxon>Bacteria</taxon>
        <taxon>Pseudomonadati</taxon>
        <taxon>Pseudomonadota</taxon>
        <taxon>Alphaproteobacteria</taxon>
        <taxon>Sphingomonadales</taxon>
        <taxon>Sphingomonadaceae</taxon>
        <taxon>Sphingobium</taxon>
    </lineage>
</organism>
<dbReference type="RefSeq" id="WP_099185858.1">
    <property type="nucleotide sequence ID" value="NZ_BEWI01000031.1"/>
</dbReference>
<dbReference type="Pfam" id="PF22783">
    <property type="entry name" value="BapA_N"/>
    <property type="match status" value="1"/>
</dbReference>
<dbReference type="Proteomes" id="UP000221538">
    <property type="component" value="Unassembled WGS sequence"/>
</dbReference>
<name>A0A292ZF82_SPHSA</name>
<gene>
    <name evidence="2" type="ORF">SFOMI_2321</name>
</gene>
<feature type="domain" description="Biofilm-associated protein BapA-like prefix-like" evidence="1">
    <location>
        <begin position="4"/>
        <end position="93"/>
    </location>
</feature>
<dbReference type="EMBL" id="BEWI01000031">
    <property type="protein sequence ID" value="GAY21768.1"/>
    <property type="molecule type" value="Genomic_DNA"/>
</dbReference>
<evidence type="ECO:0000313" key="3">
    <source>
        <dbReference type="Proteomes" id="UP000221538"/>
    </source>
</evidence>
<accession>A0A292ZF82</accession>
<reference evidence="2 3" key="1">
    <citation type="journal article" date="2013" name="Biodegradation">
        <title>Occurrence of 4-tert-butylphenol (4-t-BP) biodegradation in an aquatic sample caused by the presence of Spirodela polyrrhiza and isolation of a 4-t-BP-utilizing bacterium.</title>
        <authorList>
            <person name="Ogata Y."/>
            <person name="Toyama T."/>
            <person name="Yu N."/>
            <person name="Wang X."/>
            <person name="Sei K."/>
            <person name="Ike M."/>
        </authorList>
    </citation>
    <scope>NUCLEOTIDE SEQUENCE [LARGE SCALE GENOMIC DNA]</scope>
    <source>
        <strain evidence="2 3">OMI</strain>
    </source>
</reference>
<reference evidence="2 3" key="2">
    <citation type="journal article" date="2013" name="Environ. Sci. Technol.">
        <title>The 4-tert-butylphenol-utilizing bacterium Sphingobium fuliginis OMI can degrade bisphenols via phenolic ring hydroxylation and meta-cleavage pathway.</title>
        <authorList>
            <person name="Ogata Y."/>
            <person name="Goda S."/>
            <person name="Toyama T."/>
            <person name="Sei K."/>
            <person name="Ike M."/>
        </authorList>
    </citation>
    <scope>NUCLEOTIDE SEQUENCE [LARGE SCALE GENOMIC DNA]</scope>
    <source>
        <strain evidence="2 3">OMI</strain>
    </source>
</reference>
<proteinExistence type="predicted"/>
<dbReference type="AlphaFoldDB" id="A0A292ZF82"/>
<protein>
    <recommendedName>
        <fullName evidence="1">Biofilm-associated protein BapA-like prefix-like domain-containing protein</fullName>
    </recommendedName>
</protein>
<evidence type="ECO:0000313" key="2">
    <source>
        <dbReference type="EMBL" id="GAY21768.1"/>
    </source>
</evidence>
<evidence type="ECO:0000259" key="1">
    <source>
        <dbReference type="Pfam" id="PF22783"/>
    </source>
</evidence>
<sequence>MDKRIDITVRQTGATQTHVVQQQNAVIQAQGGSAIKVTAARSEVTAMQREGDDLILHFADGTAVRLEGYFNCPPGDIADLIFLEPGNGQQWLTDLGSVAAICPPTRPPKP</sequence>
<dbReference type="InterPro" id="IPR048051">
    <property type="entry name" value="BapA-like_prefix-like"/>
</dbReference>